<dbReference type="KEGG" id="nal:B005_0011"/>
<gene>
    <name evidence="2" type="ordered locus">B005_0011</name>
</gene>
<dbReference type="Proteomes" id="UP000003779">
    <property type="component" value="Chromosome"/>
</dbReference>
<dbReference type="PATRIC" id="fig|1205910.3.peg.9"/>
<organism evidence="2 3">
    <name type="scientific">Nocardiopsis alba (strain ATCC BAA-2165 / BE74)</name>
    <dbReference type="NCBI Taxonomy" id="1205910"/>
    <lineage>
        <taxon>Bacteria</taxon>
        <taxon>Bacillati</taxon>
        <taxon>Actinomycetota</taxon>
        <taxon>Actinomycetes</taxon>
        <taxon>Streptosporangiales</taxon>
        <taxon>Nocardiopsidaceae</taxon>
        <taxon>Nocardiopsis</taxon>
    </lineage>
</organism>
<reference evidence="2 3" key="1">
    <citation type="journal article" date="2012" name="J. Bacteriol.">
        <title>Whole-Genome Sequence of Nocardiopsis alba Strain ATCC BAA-2165, Associated with Honeybees.</title>
        <authorList>
            <person name="Qiao J."/>
            <person name="Chen L."/>
            <person name="Li Y."/>
            <person name="Wang J."/>
            <person name="Zhang W."/>
            <person name="Chen S."/>
        </authorList>
    </citation>
    <scope>NUCLEOTIDE SEQUENCE [LARGE SCALE GENOMIC DNA]</scope>
    <source>
        <strain evidence="3">ATCC BAA-2165 / BE74</strain>
    </source>
</reference>
<proteinExistence type="predicted"/>
<feature type="region of interest" description="Disordered" evidence="1">
    <location>
        <begin position="1"/>
        <end position="27"/>
    </location>
</feature>
<evidence type="ECO:0000313" key="2">
    <source>
        <dbReference type="EMBL" id="AFR06279.1"/>
    </source>
</evidence>
<dbReference type="HOGENOM" id="CLU_3236681_0_0_11"/>
<name>J7L673_NOCAA</name>
<sequence>MVSEHGPSSPCGVPRLPGEVPRRLSVLPRLSKKHCRTLSNNHE</sequence>
<accession>J7L673</accession>
<evidence type="ECO:0000256" key="1">
    <source>
        <dbReference type="SAM" id="MobiDB-lite"/>
    </source>
</evidence>
<protein>
    <submittedName>
        <fullName evidence="2">Uncharacterized protein</fullName>
    </submittedName>
</protein>
<evidence type="ECO:0000313" key="3">
    <source>
        <dbReference type="Proteomes" id="UP000003779"/>
    </source>
</evidence>
<dbReference type="STRING" id="1205910.B005_0011"/>
<dbReference type="EMBL" id="CP003788">
    <property type="protein sequence ID" value="AFR06279.1"/>
    <property type="molecule type" value="Genomic_DNA"/>
</dbReference>
<dbReference type="AlphaFoldDB" id="J7L673"/>
<reference evidence="3" key="2">
    <citation type="submission" date="2012-08" db="EMBL/GenBank/DDBJ databases">
        <title>Whole-genome sequence of Nocardiopsis alba strain ATCC BAA-2165 associated with honeybees.</title>
        <authorList>
            <person name="Qiao J."/>
            <person name="Chen L."/>
            <person name="Li Y."/>
            <person name="Wang J."/>
            <person name="Zhang W."/>
            <person name="Chen S."/>
        </authorList>
    </citation>
    <scope>NUCLEOTIDE SEQUENCE [LARGE SCALE GENOMIC DNA]</scope>
    <source>
        <strain evidence="3">ATCC BAA-2165 / BE74</strain>
    </source>
</reference>